<dbReference type="HOGENOM" id="CLU_019609_0_0_1"/>
<accession>A0A067MCK4</accession>
<dbReference type="InterPro" id="IPR032675">
    <property type="entry name" value="LRR_dom_sf"/>
</dbReference>
<dbReference type="InParanoid" id="A0A067MCK4"/>
<dbReference type="PANTHER" id="PTHR38926:SF5">
    <property type="entry name" value="F-BOX AND LEUCINE-RICH REPEAT PROTEIN 6"/>
    <property type="match status" value="1"/>
</dbReference>
<evidence type="ECO:0000313" key="3">
    <source>
        <dbReference type="EMBL" id="KDQ13289.1"/>
    </source>
</evidence>
<gene>
    <name evidence="3" type="ORF">BOTBODRAFT_188568</name>
</gene>
<dbReference type="SUPFAM" id="SSF81383">
    <property type="entry name" value="F-box domain"/>
    <property type="match status" value="1"/>
</dbReference>
<dbReference type="SUPFAM" id="SSF52047">
    <property type="entry name" value="RNI-like"/>
    <property type="match status" value="1"/>
</dbReference>
<keyword evidence="4" id="KW-1185">Reference proteome</keyword>
<dbReference type="AlphaFoldDB" id="A0A067MCK4"/>
<dbReference type="EMBL" id="KL198044">
    <property type="protein sequence ID" value="KDQ13289.1"/>
    <property type="molecule type" value="Genomic_DNA"/>
</dbReference>
<dbReference type="PANTHER" id="PTHR38926">
    <property type="entry name" value="F-BOX DOMAIN CONTAINING PROTEIN, EXPRESSED"/>
    <property type="match status" value="1"/>
</dbReference>
<dbReference type="Pfam" id="PF12937">
    <property type="entry name" value="F-box-like"/>
    <property type="match status" value="1"/>
</dbReference>
<feature type="region of interest" description="Disordered" evidence="1">
    <location>
        <begin position="93"/>
        <end position="119"/>
    </location>
</feature>
<protein>
    <recommendedName>
        <fullName evidence="2">F-box domain-containing protein</fullName>
    </recommendedName>
</protein>
<dbReference type="InterPro" id="IPR001810">
    <property type="entry name" value="F-box_dom"/>
</dbReference>
<evidence type="ECO:0000313" key="4">
    <source>
        <dbReference type="Proteomes" id="UP000027195"/>
    </source>
</evidence>
<sequence>MATSPDQVEACIQRLSDDVLLELFSPAYVEDARDSIFQIAHVCRRWRQLIHGNPSFWSTIWFSPVCSKDPTRAAYWLERAGTYPVSVKAVFPSADDGESDDQEIGGLEESGELRGHSASEGSRAVREHCISEFANVLRHCTDRWHRLEIEHTNYSDLSTFFQRFEGSATPQLKHLTISVGFDGARIRPELFVPFEHSAGGSVSVTLTECCIPTFSLSFGLAVTSLQLEWKVGTVTTQEFRNLLQSCPNLETLILKMELGSMRDSVPPCSAPHLRLTTLSITGCIPIHNVLGLIQFPSLQNLQLRLFFWCEAIALSIERVMKSSHSLSRISISSRTSYHPYMHTTPWPNPPTITIFPSIEVLDIMPEAHPIIPLLLRAICPNLKRIVFRSPCMDVRVVQQLVASAPNLTTLVFGKRVAPRWDPISKPALTYLEFSGGKNIFDTLHAPNLVVLSMDDYGHYQSPWQIVTLRTMLQKHSPPLRALSLKNSSVFNNTLIPVLKLMPQLEVLVFDECSSITDNLLHDLATPVPESDGGPATGTWLLPRLREVRIFNATCITPYGVLAFLSARSVPPHSESATPTNTPHSTPPLFASVEGAVLFSFEGLNDEGIREEIRSFGFTVLVKEVHRDAIKAWKRRALLKEVADPDEWAYEQAAWL</sequence>
<name>A0A067MCK4_BOTB1</name>
<dbReference type="Gene3D" id="1.20.1280.50">
    <property type="match status" value="1"/>
</dbReference>
<dbReference type="Gene3D" id="3.80.10.10">
    <property type="entry name" value="Ribonuclease Inhibitor"/>
    <property type="match status" value="1"/>
</dbReference>
<reference evidence="4" key="1">
    <citation type="journal article" date="2014" name="Proc. Natl. Acad. Sci. U.S.A.">
        <title>Extensive sampling of basidiomycete genomes demonstrates inadequacy of the white-rot/brown-rot paradigm for wood decay fungi.</title>
        <authorList>
            <person name="Riley R."/>
            <person name="Salamov A.A."/>
            <person name="Brown D.W."/>
            <person name="Nagy L.G."/>
            <person name="Floudas D."/>
            <person name="Held B.W."/>
            <person name="Levasseur A."/>
            <person name="Lombard V."/>
            <person name="Morin E."/>
            <person name="Otillar R."/>
            <person name="Lindquist E.A."/>
            <person name="Sun H."/>
            <person name="LaButti K.M."/>
            <person name="Schmutz J."/>
            <person name="Jabbour D."/>
            <person name="Luo H."/>
            <person name="Baker S.E."/>
            <person name="Pisabarro A.G."/>
            <person name="Walton J.D."/>
            <person name="Blanchette R.A."/>
            <person name="Henrissat B."/>
            <person name="Martin F."/>
            <person name="Cullen D."/>
            <person name="Hibbett D.S."/>
            <person name="Grigoriev I.V."/>
        </authorList>
    </citation>
    <scope>NUCLEOTIDE SEQUENCE [LARGE SCALE GENOMIC DNA]</scope>
    <source>
        <strain evidence="4">FD-172 SS1</strain>
    </source>
</reference>
<organism evidence="3 4">
    <name type="scientific">Botryobasidium botryosum (strain FD-172 SS1)</name>
    <dbReference type="NCBI Taxonomy" id="930990"/>
    <lineage>
        <taxon>Eukaryota</taxon>
        <taxon>Fungi</taxon>
        <taxon>Dikarya</taxon>
        <taxon>Basidiomycota</taxon>
        <taxon>Agaricomycotina</taxon>
        <taxon>Agaricomycetes</taxon>
        <taxon>Cantharellales</taxon>
        <taxon>Botryobasidiaceae</taxon>
        <taxon>Botryobasidium</taxon>
    </lineage>
</organism>
<evidence type="ECO:0000259" key="2">
    <source>
        <dbReference type="Pfam" id="PF12937"/>
    </source>
</evidence>
<dbReference type="OrthoDB" id="3252356at2759"/>
<feature type="domain" description="F-box" evidence="2">
    <location>
        <begin position="17"/>
        <end position="62"/>
    </location>
</feature>
<dbReference type="InterPro" id="IPR036047">
    <property type="entry name" value="F-box-like_dom_sf"/>
</dbReference>
<proteinExistence type="predicted"/>
<dbReference type="Proteomes" id="UP000027195">
    <property type="component" value="Unassembled WGS sequence"/>
</dbReference>
<evidence type="ECO:0000256" key="1">
    <source>
        <dbReference type="SAM" id="MobiDB-lite"/>
    </source>
</evidence>